<sequence length="725" mass="78149">MTKSGGNQRLTKRKRTEAPGNDNHEANAADKGKGKEPQSSAAGDEIKKLADDFDDFIEWSTTLRDMQILGLICGNMKVLSRPESNLLSVQWANQAGLIVLSPISSRKVFAVLGGIVPGVVVNDGVEIRLAMDESQLSNLRQYLSGYEFRRMELSPAEYEYLAHTSAIGTRIPKIPNHDTRRYLLFAQTIPQGFTQSIAVLQQATMEVLNLRRVQAAIGNLNTAKVLLFKSLKQYPAPVPQMMLGPLPQGSVAQFPQNSGDSANATQRQPAAHSNLPFGHMQDGQGRQLQRPRQVATNPSFPSQIHSMPGPQIVPFQSIQRTAQNGHVPALLEQNLAGTNGVNFNNVQSRTNLRTQHPHVNVPTRTNTPSGYHQLDVAAVGDFQMGGQSMPGSTNSRPLSVAPAPIMLPQPPPVRRAVSSAPQSIRSFSNGSNYQNQTGSNTPAPPPTQNAVNFAPQSNRDISSGTNYQNQTPPAALGQIEMQAPNPLKWPSIQGENGTGYHASPRLVKFGNGVVRSQTHTPFPPSSTHTPIPSHTHTSLQYYTELPPPVHTEQTANDYQQDSGNAYGLLALDPQLFVQSSVQEPLVQPLEAEQTTIEAQQHDDNLHYQTVAEAEAAQYEQNNFYFADYVDNTAAGSSTGPDTTSLDFAWPGAADLAAAGSPTGPDTMLHNPQTTNSIADNAVVGSSTGPDTKSYHPAGNGIADNAVAGSSTGPGTMLYDEWMGDF</sequence>
<protein>
    <submittedName>
        <fullName evidence="2">Uncharacterized protein</fullName>
    </submittedName>
</protein>
<feature type="compositionally biased region" description="Polar residues" evidence="1">
    <location>
        <begin position="448"/>
        <end position="472"/>
    </location>
</feature>
<keyword evidence="3" id="KW-1185">Reference proteome</keyword>
<feature type="compositionally biased region" description="Polar residues" evidence="1">
    <location>
        <begin position="294"/>
        <end position="305"/>
    </location>
</feature>
<comment type="caution">
    <text evidence="2">The sequence shown here is derived from an EMBL/GenBank/DDBJ whole genome shotgun (WGS) entry which is preliminary data.</text>
</comment>
<evidence type="ECO:0000256" key="1">
    <source>
        <dbReference type="SAM" id="MobiDB-lite"/>
    </source>
</evidence>
<evidence type="ECO:0000313" key="2">
    <source>
        <dbReference type="EMBL" id="PPQ88008.1"/>
    </source>
</evidence>
<dbReference type="Proteomes" id="UP000283269">
    <property type="component" value="Unassembled WGS sequence"/>
</dbReference>
<dbReference type="AlphaFoldDB" id="A0A409XB25"/>
<accession>A0A409XB25</accession>
<feature type="compositionally biased region" description="Polar residues" evidence="1">
    <location>
        <begin position="419"/>
        <end position="441"/>
    </location>
</feature>
<dbReference type="InParanoid" id="A0A409XB25"/>
<organism evidence="2 3">
    <name type="scientific">Psilocybe cyanescens</name>
    <dbReference type="NCBI Taxonomy" id="93625"/>
    <lineage>
        <taxon>Eukaryota</taxon>
        <taxon>Fungi</taxon>
        <taxon>Dikarya</taxon>
        <taxon>Basidiomycota</taxon>
        <taxon>Agaricomycotina</taxon>
        <taxon>Agaricomycetes</taxon>
        <taxon>Agaricomycetidae</taxon>
        <taxon>Agaricales</taxon>
        <taxon>Agaricineae</taxon>
        <taxon>Strophariaceae</taxon>
        <taxon>Psilocybe</taxon>
    </lineage>
</organism>
<gene>
    <name evidence="2" type="ORF">CVT25_001087</name>
</gene>
<feature type="compositionally biased region" description="Polar residues" evidence="1">
    <location>
        <begin position="250"/>
        <end position="268"/>
    </location>
</feature>
<feature type="region of interest" description="Disordered" evidence="1">
    <location>
        <begin position="1"/>
        <end position="42"/>
    </location>
</feature>
<evidence type="ECO:0000313" key="3">
    <source>
        <dbReference type="Proteomes" id="UP000283269"/>
    </source>
</evidence>
<feature type="region of interest" description="Disordered" evidence="1">
    <location>
        <begin position="247"/>
        <end position="308"/>
    </location>
</feature>
<proteinExistence type="predicted"/>
<feature type="region of interest" description="Disordered" evidence="1">
    <location>
        <begin position="407"/>
        <end position="472"/>
    </location>
</feature>
<feature type="compositionally biased region" description="Basic and acidic residues" evidence="1">
    <location>
        <begin position="22"/>
        <end position="36"/>
    </location>
</feature>
<dbReference type="EMBL" id="NHYD01002181">
    <property type="protein sequence ID" value="PPQ88008.1"/>
    <property type="molecule type" value="Genomic_DNA"/>
</dbReference>
<name>A0A409XB25_PSICY</name>
<reference evidence="2 3" key="1">
    <citation type="journal article" date="2018" name="Evol. Lett.">
        <title>Horizontal gene cluster transfer increased hallucinogenic mushroom diversity.</title>
        <authorList>
            <person name="Reynolds H.T."/>
            <person name="Vijayakumar V."/>
            <person name="Gluck-Thaler E."/>
            <person name="Korotkin H.B."/>
            <person name="Matheny P.B."/>
            <person name="Slot J.C."/>
        </authorList>
    </citation>
    <scope>NUCLEOTIDE SEQUENCE [LARGE SCALE GENOMIC DNA]</scope>
    <source>
        <strain evidence="2 3">2631</strain>
    </source>
</reference>